<dbReference type="EMBL" id="QZKU01000060">
    <property type="protein sequence ID" value="RJP22242.1"/>
    <property type="molecule type" value="Genomic_DNA"/>
</dbReference>
<evidence type="ECO:0000256" key="1">
    <source>
        <dbReference type="SAM" id="MobiDB-lite"/>
    </source>
</evidence>
<sequence length="76" mass="8481">MAFLVVGCASLDEDYSTRFGLANPEYPLIPPTPTDEAYPKGSVGQQYIEEYDKKYHEEEVLPPLDSQEAAQQEAAE</sequence>
<feature type="compositionally biased region" description="Low complexity" evidence="1">
    <location>
        <begin position="67"/>
        <end position="76"/>
    </location>
</feature>
<gene>
    <name evidence="2" type="ORF">C4520_08575</name>
</gene>
<comment type="caution">
    <text evidence="2">The sequence shown here is derived from an EMBL/GenBank/DDBJ whole genome shotgun (WGS) entry which is preliminary data.</text>
</comment>
<feature type="region of interest" description="Disordered" evidence="1">
    <location>
        <begin position="55"/>
        <end position="76"/>
    </location>
</feature>
<protein>
    <submittedName>
        <fullName evidence="2">Uncharacterized protein</fullName>
    </submittedName>
</protein>
<evidence type="ECO:0000313" key="3">
    <source>
        <dbReference type="Proteomes" id="UP000265882"/>
    </source>
</evidence>
<evidence type="ECO:0000313" key="2">
    <source>
        <dbReference type="EMBL" id="RJP22242.1"/>
    </source>
</evidence>
<proteinExistence type="predicted"/>
<organism evidence="2 3">
    <name type="scientific">Abyssobacteria bacterium (strain SURF_5)</name>
    <dbReference type="NCBI Taxonomy" id="2093360"/>
    <lineage>
        <taxon>Bacteria</taxon>
        <taxon>Pseudomonadati</taxon>
        <taxon>Candidatus Hydrogenedentota</taxon>
        <taxon>Candidatus Abyssobacteria</taxon>
    </lineage>
</organism>
<accession>A0A3A4NT78</accession>
<reference evidence="2 3" key="1">
    <citation type="journal article" date="2017" name="ISME J.">
        <title>Energy and carbon metabolisms in a deep terrestrial subsurface fluid microbial community.</title>
        <authorList>
            <person name="Momper L."/>
            <person name="Jungbluth S.P."/>
            <person name="Lee M.D."/>
            <person name="Amend J.P."/>
        </authorList>
    </citation>
    <scope>NUCLEOTIDE SEQUENCE [LARGE SCALE GENOMIC DNA]</scope>
    <source>
        <strain evidence="2">SURF_5</strain>
    </source>
</reference>
<name>A0A3A4NT78_ABYX5</name>
<dbReference type="AlphaFoldDB" id="A0A3A4NT78"/>
<dbReference type="Proteomes" id="UP000265882">
    <property type="component" value="Unassembled WGS sequence"/>
</dbReference>